<comment type="caution">
    <text evidence="10">The sequence shown here is derived from an EMBL/GenBank/DDBJ whole genome shotgun (WGS) entry which is preliminary data.</text>
</comment>
<keyword evidence="4 9" id="KW-0812">Transmembrane</keyword>
<dbReference type="Proteomes" id="UP000813444">
    <property type="component" value="Unassembled WGS sequence"/>
</dbReference>
<dbReference type="GO" id="GO:0015075">
    <property type="term" value="F:monoatomic ion transmembrane transporter activity"/>
    <property type="evidence" value="ECO:0007669"/>
    <property type="project" value="InterPro"/>
</dbReference>
<accession>A0A8K0T905</accession>
<reference evidence="10" key="1">
    <citation type="journal article" date="2021" name="Nat. Commun.">
        <title>Genetic determinants of endophytism in the Arabidopsis root mycobiome.</title>
        <authorList>
            <person name="Mesny F."/>
            <person name="Miyauchi S."/>
            <person name="Thiergart T."/>
            <person name="Pickel B."/>
            <person name="Atanasova L."/>
            <person name="Karlsson M."/>
            <person name="Huettel B."/>
            <person name="Barry K.W."/>
            <person name="Haridas S."/>
            <person name="Chen C."/>
            <person name="Bauer D."/>
            <person name="Andreopoulos W."/>
            <person name="Pangilinan J."/>
            <person name="LaButti K."/>
            <person name="Riley R."/>
            <person name="Lipzen A."/>
            <person name="Clum A."/>
            <person name="Drula E."/>
            <person name="Henrissat B."/>
            <person name="Kohler A."/>
            <person name="Grigoriev I.V."/>
            <person name="Martin F.M."/>
            <person name="Hacquard S."/>
        </authorList>
    </citation>
    <scope>NUCLEOTIDE SEQUENCE</scope>
    <source>
        <strain evidence="10">MPI-CAGE-CH-0235</strain>
    </source>
</reference>
<keyword evidence="3" id="KW-0813">Transport</keyword>
<organism evidence="10 11">
    <name type="scientific">Stachybotrys elegans</name>
    <dbReference type="NCBI Taxonomy" id="80388"/>
    <lineage>
        <taxon>Eukaryota</taxon>
        <taxon>Fungi</taxon>
        <taxon>Dikarya</taxon>
        <taxon>Ascomycota</taxon>
        <taxon>Pezizomycotina</taxon>
        <taxon>Sordariomycetes</taxon>
        <taxon>Hypocreomycetidae</taxon>
        <taxon>Hypocreales</taxon>
        <taxon>Stachybotryaceae</taxon>
        <taxon>Stachybotrys</taxon>
    </lineage>
</organism>
<evidence type="ECO:0000313" key="10">
    <source>
        <dbReference type="EMBL" id="KAH7329394.1"/>
    </source>
</evidence>
<comment type="similarity">
    <text evidence="2 9">Belongs to the sideroflexin family.</text>
</comment>
<dbReference type="EMBL" id="JAGPNK010000001">
    <property type="protein sequence ID" value="KAH7329394.1"/>
    <property type="molecule type" value="Genomic_DNA"/>
</dbReference>
<evidence type="ECO:0000256" key="9">
    <source>
        <dbReference type="RuleBase" id="RU362000"/>
    </source>
</evidence>
<keyword evidence="7 9" id="KW-0496">Mitochondrion</keyword>
<dbReference type="GO" id="GO:0006865">
    <property type="term" value="P:amino acid transport"/>
    <property type="evidence" value="ECO:0007669"/>
    <property type="project" value="UniProtKB-KW"/>
</dbReference>
<evidence type="ECO:0000256" key="5">
    <source>
        <dbReference type="ARBA" id="ARBA00022970"/>
    </source>
</evidence>
<protein>
    <recommendedName>
        <fullName evidence="9">Sidoreflexin</fullName>
    </recommendedName>
</protein>
<gene>
    <name evidence="10" type="ORF">B0I35DRAFT_474002</name>
</gene>
<evidence type="ECO:0000256" key="1">
    <source>
        <dbReference type="ARBA" id="ARBA00004225"/>
    </source>
</evidence>
<dbReference type="PANTHER" id="PTHR11153">
    <property type="entry name" value="SIDEROFLEXIN"/>
    <property type="match status" value="1"/>
</dbReference>
<dbReference type="NCBIfam" id="TIGR00798">
    <property type="entry name" value="mtc"/>
    <property type="match status" value="1"/>
</dbReference>
<dbReference type="Pfam" id="PF03820">
    <property type="entry name" value="SFXNs"/>
    <property type="match status" value="1"/>
</dbReference>
<name>A0A8K0T905_9HYPO</name>
<dbReference type="GO" id="GO:0005743">
    <property type="term" value="C:mitochondrial inner membrane"/>
    <property type="evidence" value="ECO:0007669"/>
    <property type="project" value="TreeGrafter"/>
</dbReference>
<comment type="subcellular location">
    <subcellularLocation>
        <location evidence="1 9">Mitochondrion membrane</location>
        <topology evidence="1 9">Multi-pass membrane protein</topology>
    </subcellularLocation>
</comment>
<dbReference type="PANTHER" id="PTHR11153:SF6">
    <property type="entry name" value="SIDEROFLEXIN-5"/>
    <property type="match status" value="1"/>
</dbReference>
<sequence>MSSSLPGHRDLPASQYDLKTYYGRVQHAIGITDPSTLFAGKSGLENAKQLVTDYKTGKIQDMNKDLWKAKKIVDSTLHPDTGEPVFLPFRMSCFVLSNLIVTAGMLQPGLSTAGVVGWQIANQSLNVAVNSANANKSSPMTTETLAKSYAVAVTASCSVALGLNAMVPRLKVSVSTRNILQRLVPFAAVATAGALNAYLMRRGEIVSGIDIRPVLSEEERKKLEAEGKSERDAPILGRSQKAAKIAVYETAASRVFNNSPIMIIPALALYHIEKKQAWYRELMQKEWVKSRPVVAKSIPIGINLGLITVTAFAALPLALAVFPQQQEISAESLEPEFHGKGGADGKVWFNRGL</sequence>
<dbReference type="OrthoDB" id="6608471at2759"/>
<evidence type="ECO:0000313" key="11">
    <source>
        <dbReference type="Proteomes" id="UP000813444"/>
    </source>
</evidence>
<keyword evidence="5" id="KW-0029">Amino-acid transport</keyword>
<evidence type="ECO:0000256" key="3">
    <source>
        <dbReference type="ARBA" id="ARBA00022448"/>
    </source>
</evidence>
<dbReference type="AlphaFoldDB" id="A0A8K0T905"/>
<evidence type="ECO:0000256" key="8">
    <source>
        <dbReference type="ARBA" id="ARBA00023136"/>
    </source>
</evidence>
<keyword evidence="6 9" id="KW-1133">Transmembrane helix</keyword>
<keyword evidence="11" id="KW-1185">Reference proteome</keyword>
<dbReference type="GO" id="GO:1990542">
    <property type="term" value="P:mitochondrial transmembrane transport"/>
    <property type="evidence" value="ECO:0007669"/>
    <property type="project" value="TreeGrafter"/>
</dbReference>
<dbReference type="InterPro" id="IPR004686">
    <property type="entry name" value="Mtc"/>
</dbReference>
<proteinExistence type="inferred from homology"/>
<evidence type="ECO:0000256" key="6">
    <source>
        <dbReference type="ARBA" id="ARBA00022989"/>
    </source>
</evidence>
<comment type="caution">
    <text evidence="9">Lacks conserved residue(s) required for the propagation of feature annotation.</text>
</comment>
<keyword evidence="8 9" id="KW-0472">Membrane</keyword>
<feature type="transmembrane region" description="Helical" evidence="9">
    <location>
        <begin position="300"/>
        <end position="322"/>
    </location>
</feature>
<evidence type="ECO:0000256" key="2">
    <source>
        <dbReference type="ARBA" id="ARBA00005974"/>
    </source>
</evidence>
<evidence type="ECO:0000256" key="7">
    <source>
        <dbReference type="ARBA" id="ARBA00023128"/>
    </source>
</evidence>
<evidence type="ECO:0000256" key="4">
    <source>
        <dbReference type="ARBA" id="ARBA00022692"/>
    </source>
</evidence>